<dbReference type="GO" id="GO:0005813">
    <property type="term" value="C:centrosome"/>
    <property type="evidence" value="ECO:0007669"/>
    <property type="project" value="UniProtKB-SubCell"/>
</dbReference>
<dbReference type="RefSeq" id="XP_028997736.1">
    <property type="nucleotide sequence ID" value="XM_029141903.3"/>
</dbReference>
<evidence type="ECO:0000256" key="1">
    <source>
        <dbReference type="ARBA" id="ARBA00004120"/>
    </source>
</evidence>
<keyword evidence="8" id="KW-0966">Cell projection</keyword>
<dbReference type="Proteomes" id="UP000515150">
    <property type="component" value="Chromosome 24"/>
</dbReference>
<proteinExistence type="inferred from homology"/>
<feature type="compositionally biased region" description="Acidic residues" evidence="13">
    <location>
        <begin position="218"/>
        <end position="230"/>
    </location>
</feature>
<feature type="region of interest" description="Disordered" evidence="13">
    <location>
        <begin position="134"/>
        <end position="381"/>
    </location>
</feature>
<accession>A0A6P7LSC1</accession>
<evidence type="ECO:0000313" key="16">
    <source>
        <dbReference type="RefSeq" id="XP_028997736.1"/>
    </source>
</evidence>
<evidence type="ECO:0000256" key="4">
    <source>
        <dbReference type="ARBA" id="ARBA00022490"/>
    </source>
</evidence>
<feature type="compositionally biased region" description="Polar residues" evidence="13">
    <location>
        <begin position="361"/>
        <end position="373"/>
    </location>
</feature>
<comment type="function">
    <text evidence="11">Required for anchoring microtubules to the centrosomes. Required for ciliation.</text>
</comment>
<reference evidence="16" key="1">
    <citation type="submission" date="2025-08" db="UniProtKB">
        <authorList>
            <consortium name="RefSeq"/>
        </authorList>
    </citation>
    <scope>IDENTIFICATION</scope>
</reference>
<evidence type="ECO:0000256" key="11">
    <source>
        <dbReference type="ARBA" id="ARBA00046076"/>
    </source>
</evidence>
<comment type="subunit">
    <text evidence="12">Homodimer. Part of a ternary complex that contains CEP350, CEP43 and MAPRE1. Interacts directly with CEP350 and MAPRE1. Interacts with CEP19. Interacts (via N-terminus) with CEP350 (via C-terminus).</text>
</comment>
<dbReference type="PANTHER" id="PTHR15431">
    <property type="entry name" value="FGFR1 ONCOGENE PARTNER/LISH DOMAIN-CONTAINING PROTEIN"/>
    <property type="match status" value="1"/>
</dbReference>
<keyword evidence="6" id="KW-0970">Cilium biogenesis/degradation</keyword>
<evidence type="ECO:0000256" key="6">
    <source>
        <dbReference type="ARBA" id="ARBA00022794"/>
    </source>
</evidence>
<evidence type="ECO:0000256" key="12">
    <source>
        <dbReference type="ARBA" id="ARBA00046373"/>
    </source>
</evidence>
<evidence type="ECO:0000313" key="15">
    <source>
        <dbReference type="Proteomes" id="UP000515150"/>
    </source>
</evidence>
<feature type="domain" description="FGFR1 oncogene partner (FOP) N-terminal dimerisation" evidence="14">
    <location>
        <begin position="48"/>
        <end position="128"/>
    </location>
</feature>
<evidence type="ECO:0000259" key="14">
    <source>
        <dbReference type="Pfam" id="PF09398"/>
    </source>
</evidence>
<name>A0A6P7LSC1_BETSP</name>
<evidence type="ECO:0000256" key="8">
    <source>
        <dbReference type="ARBA" id="ARBA00023273"/>
    </source>
</evidence>
<evidence type="ECO:0000256" key="3">
    <source>
        <dbReference type="ARBA" id="ARBA00005385"/>
    </source>
</evidence>
<feature type="compositionally biased region" description="Basic and acidic residues" evidence="13">
    <location>
        <begin position="294"/>
        <end position="304"/>
    </location>
</feature>
<dbReference type="Pfam" id="PF09398">
    <property type="entry name" value="FOP_dimer"/>
    <property type="match status" value="1"/>
</dbReference>
<dbReference type="GO" id="GO:0030030">
    <property type="term" value="P:cell projection organization"/>
    <property type="evidence" value="ECO:0007669"/>
    <property type="project" value="UniProtKB-KW"/>
</dbReference>
<evidence type="ECO:0000256" key="10">
    <source>
        <dbReference type="ARBA" id="ARBA00042293"/>
    </source>
</evidence>
<keyword evidence="7" id="KW-0206">Cytoskeleton</keyword>
<keyword evidence="4" id="KW-0963">Cytoplasm</keyword>
<dbReference type="AlphaFoldDB" id="A0A6P7LSC1"/>
<gene>
    <name evidence="16" type="primary">cep43</name>
</gene>
<organism evidence="15 16">
    <name type="scientific">Betta splendens</name>
    <name type="common">Siamese fighting fish</name>
    <dbReference type="NCBI Taxonomy" id="158456"/>
    <lineage>
        <taxon>Eukaryota</taxon>
        <taxon>Metazoa</taxon>
        <taxon>Chordata</taxon>
        <taxon>Craniata</taxon>
        <taxon>Vertebrata</taxon>
        <taxon>Euteleostomi</taxon>
        <taxon>Actinopterygii</taxon>
        <taxon>Neopterygii</taxon>
        <taxon>Teleostei</taxon>
        <taxon>Neoteleostei</taxon>
        <taxon>Acanthomorphata</taxon>
        <taxon>Anabantaria</taxon>
        <taxon>Anabantiformes</taxon>
        <taxon>Anabantoidei</taxon>
        <taxon>Osphronemidae</taxon>
        <taxon>Betta</taxon>
    </lineage>
</organism>
<comment type="subcellular location">
    <subcellularLocation>
        <location evidence="1">Cytoplasm</location>
        <location evidence="1">Cytoskeleton</location>
        <location evidence="1">Cilium basal body</location>
    </subcellularLocation>
    <subcellularLocation>
        <location evidence="2">Cytoplasm</location>
        <location evidence="2">Cytoskeleton</location>
        <location evidence="2">Microtubule organizing center</location>
        <location evidence="2">Centrosome</location>
    </subcellularLocation>
</comment>
<dbReference type="PANTHER" id="PTHR15431:SF9">
    <property type="entry name" value="CENTROSOMAL PROTEIN 43"/>
    <property type="match status" value="1"/>
</dbReference>
<evidence type="ECO:0000256" key="7">
    <source>
        <dbReference type="ARBA" id="ARBA00023212"/>
    </source>
</evidence>
<feature type="compositionally biased region" description="Polar residues" evidence="13">
    <location>
        <begin position="141"/>
        <end position="151"/>
    </location>
</feature>
<evidence type="ECO:0000256" key="2">
    <source>
        <dbReference type="ARBA" id="ARBA00004300"/>
    </source>
</evidence>
<dbReference type="InterPro" id="IPR006594">
    <property type="entry name" value="LisH"/>
</dbReference>
<feature type="compositionally biased region" description="Basic and acidic residues" evidence="13">
    <location>
        <begin position="249"/>
        <end position="264"/>
    </location>
</feature>
<keyword evidence="15" id="KW-1185">Reference proteome</keyword>
<dbReference type="InterPro" id="IPR018993">
    <property type="entry name" value="FOP_dimerisation-dom_N"/>
</dbReference>
<protein>
    <recommendedName>
        <fullName evidence="9">Centrosomal protein 43</fullName>
    </recommendedName>
    <alternativeName>
        <fullName evidence="10">FGFR1 oncogene partner</fullName>
    </alternativeName>
</protein>
<evidence type="ECO:0000256" key="13">
    <source>
        <dbReference type="SAM" id="MobiDB-lite"/>
    </source>
</evidence>
<keyword evidence="5" id="KW-0597">Phosphoprotein</keyword>
<comment type="similarity">
    <text evidence="3">Belongs to the CEP43 family.</text>
</comment>
<feature type="compositionally biased region" description="Acidic residues" evidence="13">
    <location>
        <begin position="314"/>
        <end position="323"/>
    </location>
</feature>
<sequence length="381" mass="41907">MSATDDDTELRDLLIQNLENNGVLNKLKAEMRAAVFLAMEEQDKLENKTPLINENLKKCLNTKDGRLVASLIMDFLQVFNLDFTLAVFQPEINWLNGLDSRDLVCRELGLSDSEVNKNSPLLLELVRRGQHKDTPPITQVLLDSNTSQTQVHLPEDKPSSGSLSKIPRYKGQNPQGQRPAAVQDSDKVAALAQTDFQQQASDSVSSSSGVQRERLDLEVEDDLDDGDSFFDDPLPKPQKMYGCRSSPLGDKDSPERTDQPEKVEASGTRESPGSVSGAPKPRAGGSSRTGASNTKERGFRDSKALNDGTGPVQLDDDVEYDDDFNSHRSDLSKSELSIGEEIEEVSIEGPDNSDKFDETTQDLSVSQLSQSHGTDYMEDVA</sequence>
<feature type="compositionally biased region" description="Basic and acidic residues" evidence="13">
    <location>
        <begin position="324"/>
        <end position="333"/>
    </location>
</feature>
<dbReference type="GO" id="GO:0034453">
    <property type="term" value="P:microtubule anchoring"/>
    <property type="evidence" value="ECO:0007669"/>
    <property type="project" value="InterPro"/>
</dbReference>
<dbReference type="GeneID" id="114849996"/>
<evidence type="ECO:0000256" key="5">
    <source>
        <dbReference type="ARBA" id="ARBA00022553"/>
    </source>
</evidence>
<dbReference type="CTD" id="11116"/>
<evidence type="ECO:0000256" key="9">
    <source>
        <dbReference type="ARBA" id="ARBA00041026"/>
    </source>
</evidence>
<dbReference type="Gene3D" id="1.20.960.40">
    <property type="match status" value="1"/>
</dbReference>
<dbReference type="PROSITE" id="PS50896">
    <property type="entry name" value="LISH"/>
    <property type="match status" value="1"/>
</dbReference>
<feature type="compositionally biased region" description="Low complexity" evidence="13">
    <location>
        <begin position="197"/>
        <end position="210"/>
    </location>
</feature>